<keyword evidence="3" id="KW-1185">Reference proteome</keyword>
<feature type="transmembrane region" description="Helical" evidence="1">
    <location>
        <begin position="20"/>
        <end position="38"/>
    </location>
</feature>
<keyword evidence="1" id="KW-0472">Membrane</keyword>
<dbReference type="EMBL" id="JBHPBY010000245">
    <property type="protein sequence ID" value="MFC1851944.1"/>
    <property type="molecule type" value="Genomic_DNA"/>
</dbReference>
<proteinExistence type="predicted"/>
<evidence type="ECO:0000313" key="2">
    <source>
        <dbReference type="EMBL" id="MFC1851944.1"/>
    </source>
</evidence>
<accession>A0ABV6Z0H0</accession>
<keyword evidence="1" id="KW-0812">Transmembrane</keyword>
<comment type="caution">
    <text evidence="2">The sequence shown here is derived from an EMBL/GenBank/DDBJ whole genome shotgun (WGS) entry which is preliminary data.</text>
</comment>
<gene>
    <name evidence="2" type="ORF">ACFL27_17265</name>
</gene>
<name>A0ABV6Z0H0_UNCC1</name>
<protein>
    <submittedName>
        <fullName evidence="2">Flp family type IVb pilin</fullName>
    </submittedName>
</protein>
<evidence type="ECO:0000256" key="1">
    <source>
        <dbReference type="SAM" id="Phobius"/>
    </source>
</evidence>
<reference evidence="2 3" key="1">
    <citation type="submission" date="2024-09" db="EMBL/GenBank/DDBJ databases">
        <title>Laminarin stimulates single cell rates of sulfate reduction while oxygen inhibits transcriptomic activity in coastal marine sediment.</title>
        <authorList>
            <person name="Lindsay M."/>
            <person name="Orcutt B."/>
            <person name="Emerson D."/>
            <person name="Stepanauskas R."/>
            <person name="D'Angelo T."/>
        </authorList>
    </citation>
    <scope>NUCLEOTIDE SEQUENCE [LARGE SCALE GENOMIC DNA]</scope>
    <source>
        <strain evidence="2">SAG AM-311-K15</strain>
    </source>
</reference>
<sequence length="58" mass="6770">MYSKLKELYADESGQGYSEYILLVVLVAITVAKSFNLFRTALQSYYRRITYWVSLPIP</sequence>
<dbReference type="Proteomes" id="UP001594351">
    <property type="component" value="Unassembled WGS sequence"/>
</dbReference>
<keyword evidence="1" id="KW-1133">Transmembrane helix</keyword>
<evidence type="ECO:0000313" key="3">
    <source>
        <dbReference type="Proteomes" id="UP001594351"/>
    </source>
</evidence>
<organism evidence="2 3">
    <name type="scientific">candidate division CSSED10-310 bacterium</name>
    <dbReference type="NCBI Taxonomy" id="2855610"/>
    <lineage>
        <taxon>Bacteria</taxon>
        <taxon>Bacteria division CSSED10-310</taxon>
    </lineage>
</organism>